<comment type="caution">
    <text evidence="1">The sequence shown here is derived from an EMBL/GenBank/DDBJ whole genome shotgun (WGS) entry which is preliminary data.</text>
</comment>
<reference evidence="1" key="1">
    <citation type="submission" date="2020-05" db="EMBL/GenBank/DDBJ databases">
        <title>Large-scale comparative analyses of tick genomes elucidate their genetic diversity and vector capacities.</title>
        <authorList>
            <person name="Jia N."/>
            <person name="Wang J."/>
            <person name="Shi W."/>
            <person name="Du L."/>
            <person name="Sun Y."/>
            <person name="Zhan W."/>
            <person name="Jiang J."/>
            <person name="Wang Q."/>
            <person name="Zhang B."/>
            <person name="Ji P."/>
            <person name="Sakyi L.B."/>
            <person name="Cui X."/>
            <person name="Yuan T."/>
            <person name="Jiang B."/>
            <person name="Yang W."/>
            <person name="Lam T.T.-Y."/>
            <person name="Chang Q."/>
            <person name="Ding S."/>
            <person name="Wang X."/>
            <person name="Zhu J."/>
            <person name="Ruan X."/>
            <person name="Zhao L."/>
            <person name="Wei J."/>
            <person name="Que T."/>
            <person name="Du C."/>
            <person name="Cheng J."/>
            <person name="Dai P."/>
            <person name="Han X."/>
            <person name="Huang E."/>
            <person name="Gao Y."/>
            <person name="Liu J."/>
            <person name="Shao H."/>
            <person name="Ye R."/>
            <person name="Li L."/>
            <person name="Wei W."/>
            <person name="Wang X."/>
            <person name="Wang C."/>
            <person name="Yang T."/>
            <person name="Huo Q."/>
            <person name="Li W."/>
            <person name="Guo W."/>
            <person name="Chen H."/>
            <person name="Zhou L."/>
            <person name="Ni X."/>
            <person name="Tian J."/>
            <person name="Zhou Y."/>
            <person name="Sheng Y."/>
            <person name="Liu T."/>
            <person name="Pan Y."/>
            <person name="Xia L."/>
            <person name="Li J."/>
            <person name="Zhao F."/>
            <person name="Cao W."/>
        </authorList>
    </citation>
    <scope>NUCLEOTIDE SEQUENCE</scope>
    <source>
        <strain evidence="1">Hyas-2018</strain>
    </source>
</reference>
<gene>
    <name evidence="1" type="ORF">HPB50_012638</name>
</gene>
<evidence type="ECO:0000313" key="1">
    <source>
        <dbReference type="EMBL" id="KAH6946274.1"/>
    </source>
</evidence>
<name>A0ACB7TJF2_HYAAI</name>
<organism evidence="1 2">
    <name type="scientific">Hyalomma asiaticum</name>
    <name type="common">Tick</name>
    <dbReference type="NCBI Taxonomy" id="266040"/>
    <lineage>
        <taxon>Eukaryota</taxon>
        <taxon>Metazoa</taxon>
        <taxon>Ecdysozoa</taxon>
        <taxon>Arthropoda</taxon>
        <taxon>Chelicerata</taxon>
        <taxon>Arachnida</taxon>
        <taxon>Acari</taxon>
        <taxon>Parasitiformes</taxon>
        <taxon>Ixodida</taxon>
        <taxon>Ixodoidea</taxon>
        <taxon>Ixodidae</taxon>
        <taxon>Hyalomminae</taxon>
        <taxon>Hyalomma</taxon>
    </lineage>
</organism>
<proteinExistence type="predicted"/>
<accession>A0ACB7TJF2</accession>
<sequence>MEIVKKLGDAIGEEILPSDIDTCHRIPAGRSGDKSVIVRFVRRDKRNAVLTKARKERPSAKDMGFKSNQPIYVNENLTKHARQLLGSAVAKRRETNWKFVWTNGGKVFARKTESSEILRIVELADVAKMTM</sequence>
<protein>
    <submittedName>
        <fullName evidence="1">Uncharacterized protein</fullName>
    </submittedName>
</protein>
<dbReference type="Proteomes" id="UP000821845">
    <property type="component" value="Chromosome 1"/>
</dbReference>
<evidence type="ECO:0000313" key="2">
    <source>
        <dbReference type="Proteomes" id="UP000821845"/>
    </source>
</evidence>
<dbReference type="EMBL" id="CM023481">
    <property type="protein sequence ID" value="KAH6946274.1"/>
    <property type="molecule type" value="Genomic_DNA"/>
</dbReference>
<keyword evidence="2" id="KW-1185">Reference proteome</keyword>